<reference evidence="9" key="2">
    <citation type="submission" date="2023-06" db="EMBL/GenBank/DDBJ databases">
        <authorList>
            <person name="Kobayashi Y."/>
            <person name="Kayamori A."/>
            <person name="Aoki K."/>
            <person name="Shiwa Y."/>
            <person name="Fujita N."/>
            <person name="Sugita T."/>
            <person name="Iwasaki W."/>
            <person name="Tanaka N."/>
            <person name="Takashima M."/>
        </authorList>
    </citation>
    <scope>NUCLEOTIDE SEQUENCE</scope>
    <source>
        <strain evidence="9">HIS016</strain>
    </source>
</reference>
<proteinExistence type="predicted"/>
<dbReference type="CDD" id="cd12148">
    <property type="entry name" value="fungal_TF_MHR"/>
    <property type="match status" value="1"/>
</dbReference>
<dbReference type="GO" id="GO:0003677">
    <property type="term" value="F:DNA binding"/>
    <property type="evidence" value="ECO:0007669"/>
    <property type="project" value="UniProtKB-KW"/>
</dbReference>
<feature type="region of interest" description="Disordered" evidence="7">
    <location>
        <begin position="824"/>
        <end position="881"/>
    </location>
</feature>
<dbReference type="InterPro" id="IPR007219">
    <property type="entry name" value="XnlR_reg_dom"/>
</dbReference>
<protein>
    <recommendedName>
        <fullName evidence="8">Xylanolytic transcriptional activator regulatory domain-containing protein</fullName>
    </recommendedName>
</protein>
<evidence type="ECO:0000256" key="4">
    <source>
        <dbReference type="ARBA" id="ARBA00023125"/>
    </source>
</evidence>
<dbReference type="GO" id="GO:0008270">
    <property type="term" value="F:zinc ion binding"/>
    <property type="evidence" value="ECO:0007669"/>
    <property type="project" value="InterPro"/>
</dbReference>
<dbReference type="EMBL" id="BTCM01000002">
    <property type="protein sequence ID" value="GMK55398.1"/>
    <property type="molecule type" value="Genomic_DNA"/>
</dbReference>
<feature type="compositionally biased region" description="Polar residues" evidence="7">
    <location>
        <begin position="848"/>
        <end position="870"/>
    </location>
</feature>
<feature type="compositionally biased region" description="Basic residues" evidence="7">
    <location>
        <begin position="64"/>
        <end position="73"/>
    </location>
</feature>
<dbReference type="GO" id="GO:0006351">
    <property type="term" value="P:DNA-templated transcription"/>
    <property type="evidence" value="ECO:0007669"/>
    <property type="project" value="InterPro"/>
</dbReference>
<dbReference type="PANTHER" id="PTHR31313">
    <property type="entry name" value="TY1 ENHANCER ACTIVATOR"/>
    <property type="match status" value="1"/>
</dbReference>
<keyword evidence="5" id="KW-0804">Transcription</keyword>
<evidence type="ECO:0000256" key="7">
    <source>
        <dbReference type="SAM" id="MobiDB-lite"/>
    </source>
</evidence>
<name>A0AAD3TRP8_9TREE</name>
<feature type="region of interest" description="Disordered" evidence="7">
    <location>
        <begin position="103"/>
        <end position="127"/>
    </location>
</feature>
<evidence type="ECO:0000313" key="10">
    <source>
        <dbReference type="Proteomes" id="UP001222932"/>
    </source>
</evidence>
<evidence type="ECO:0000256" key="3">
    <source>
        <dbReference type="ARBA" id="ARBA00023015"/>
    </source>
</evidence>
<evidence type="ECO:0000259" key="8">
    <source>
        <dbReference type="SMART" id="SM00906"/>
    </source>
</evidence>
<keyword evidence="10" id="KW-1185">Reference proteome</keyword>
<dbReference type="InterPro" id="IPR051615">
    <property type="entry name" value="Transcr_Regulatory_Elem"/>
</dbReference>
<dbReference type="Pfam" id="PF04082">
    <property type="entry name" value="Fungal_trans"/>
    <property type="match status" value="1"/>
</dbReference>
<gene>
    <name evidence="9" type="ORF">CspeluHIS016_0204540</name>
</gene>
<dbReference type="PANTHER" id="PTHR31313:SF81">
    <property type="entry name" value="TY1 ENHANCER ACTIVATOR"/>
    <property type="match status" value="1"/>
</dbReference>
<dbReference type="AlphaFoldDB" id="A0AAD3TRP8"/>
<organism evidence="9 10">
    <name type="scientific">Cutaneotrichosporon spelunceum</name>
    <dbReference type="NCBI Taxonomy" id="1672016"/>
    <lineage>
        <taxon>Eukaryota</taxon>
        <taxon>Fungi</taxon>
        <taxon>Dikarya</taxon>
        <taxon>Basidiomycota</taxon>
        <taxon>Agaricomycotina</taxon>
        <taxon>Tremellomycetes</taxon>
        <taxon>Trichosporonales</taxon>
        <taxon>Trichosporonaceae</taxon>
        <taxon>Cutaneotrichosporon</taxon>
    </lineage>
</organism>
<feature type="domain" description="Xylanolytic transcriptional activator regulatory" evidence="8">
    <location>
        <begin position="446"/>
        <end position="528"/>
    </location>
</feature>
<feature type="region of interest" description="Disordered" evidence="7">
    <location>
        <begin position="44"/>
        <end position="85"/>
    </location>
</feature>
<keyword evidence="6" id="KW-0539">Nucleus</keyword>
<comment type="caution">
    <text evidence="9">The sequence shown here is derived from an EMBL/GenBank/DDBJ whole genome shotgun (WGS) entry which is preliminary data.</text>
</comment>
<sequence>MTLPGSFVATKPASRVGAESLNVTRSGPTVPHAYALLSCEYDDSMDKDHHEGDTSPKEDDDGKKKKRKASGGRKKADDEADPERDRLMKRVAELEQQLAQKNMTQVNGHAPSSAAPNPWTGAGFGTPPVESPGAFLDMLSSSMPFSAQNPGLGDTMFGTGVAPQVTASATSMWMSLGTSADRSESGTGFTPFMSMTSPPPFSDAGPSMMSSGAFNFTPAPTGPATLNWSGDVDMGPPSQEQTWSVNNLANGLSGAVQASSSTQPAAANVEARDGMVDLDGLNGSDSSLDPQILVDLFWPGWPRNLPEPSVTLSLLEVFFEIVPNIPRILHRARFMARLNLPPTHSNFPHPALLHAICSLTAAWIEPTTDDLASHFPPADYDKDKIAFMVQTATTKVDGMPFSLRQAAFGKDAIQDGLNTGNRLFDVVRAMIILSRVFIDDTRMLECWTYCGLVARMILPLGLNVRSAELSLKSVMLPPPVDALEREERRIVVWMAMYHDTVASAASGWGSSLSLDELTIPLPVSAVDFNSSRGDVPPNPQDLESLDLYIKHPVVDPLVMALKGAVLLNRVNKFSRKWKNRRLRENDDLDGMQRPEFRELANAIACLQMSFPPGLSNPATLDTKKRLDVDLISAHVIPHAAIICLYEPFADVSDPNDQPARRIINAARAVINIIQDMCTSIPGGASNLAAVMHSSSSLALVTSARTCLLFYRHALNIGDTAAADAYRVNIEHARAALASYGLKFKIGYHHAQLIEYFLDRASNPTYEKLVAHYPEHPRPGALPLTKQSHLGQAILNALNIKRGYWKMSAQTHGAEANIAGTGINVRDLSPSGSTPGSNGSAPGLLPSGSAGSTTDAPPSSINSGSWLNAQGESPHRVSATSNPLSPMKYVDFSGNNGAQLGTEAMALQDQLFNSRFGSKDATHLFEGQ</sequence>
<evidence type="ECO:0000256" key="1">
    <source>
        <dbReference type="ARBA" id="ARBA00022723"/>
    </source>
</evidence>
<feature type="region of interest" description="Disordered" evidence="7">
    <location>
        <begin position="1"/>
        <end position="30"/>
    </location>
</feature>
<keyword evidence="3" id="KW-0805">Transcription regulation</keyword>
<keyword evidence="1" id="KW-0479">Metal-binding</keyword>
<dbReference type="SMART" id="SM00906">
    <property type="entry name" value="Fungal_trans"/>
    <property type="match status" value="1"/>
</dbReference>
<evidence type="ECO:0000256" key="5">
    <source>
        <dbReference type="ARBA" id="ARBA00023163"/>
    </source>
</evidence>
<feature type="compositionally biased region" description="Basic and acidic residues" evidence="7">
    <location>
        <begin position="44"/>
        <end position="63"/>
    </location>
</feature>
<keyword evidence="4" id="KW-0238">DNA-binding</keyword>
<dbReference type="Proteomes" id="UP001222932">
    <property type="component" value="Unassembled WGS sequence"/>
</dbReference>
<evidence type="ECO:0000256" key="2">
    <source>
        <dbReference type="ARBA" id="ARBA00022833"/>
    </source>
</evidence>
<evidence type="ECO:0000256" key="6">
    <source>
        <dbReference type="ARBA" id="ARBA00023242"/>
    </source>
</evidence>
<feature type="compositionally biased region" description="Low complexity" evidence="7">
    <location>
        <begin position="828"/>
        <end position="842"/>
    </location>
</feature>
<reference evidence="9" key="1">
    <citation type="journal article" date="2023" name="BMC Genomics">
        <title>Chromosome-level genome assemblies of Cutaneotrichosporon spp. (Trichosporonales, Basidiomycota) reveal imbalanced evolution between nucleotide sequences and chromosome synteny.</title>
        <authorList>
            <person name="Kobayashi Y."/>
            <person name="Kayamori A."/>
            <person name="Aoki K."/>
            <person name="Shiwa Y."/>
            <person name="Matsutani M."/>
            <person name="Fujita N."/>
            <person name="Sugita T."/>
            <person name="Iwasaki W."/>
            <person name="Tanaka N."/>
            <person name="Takashima M."/>
        </authorList>
    </citation>
    <scope>NUCLEOTIDE SEQUENCE</scope>
    <source>
        <strain evidence="9">HIS016</strain>
    </source>
</reference>
<evidence type="ECO:0000313" key="9">
    <source>
        <dbReference type="EMBL" id="GMK55398.1"/>
    </source>
</evidence>
<keyword evidence="2" id="KW-0862">Zinc</keyword>
<accession>A0AAD3TRP8</accession>